<reference evidence="3 4" key="1">
    <citation type="submission" date="2021-03" db="EMBL/GenBank/DDBJ databases">
        <title>The first data on the complete genome of the tetrodotoxin-producing bacterium.</title>
        <authorList>
            <person name="Melnikova D.I."/>
            <person name="Nijland R."/>
            <person name="Magarlamov T.Y."/>
        </authorList>
    </citation>
    <scope>NUCLEOTIDE SEQUENCE [LARGE SCALE GENOMIC DNA]</scope>
    <source>
        <strain evidence="3 4">1839</strain>
    </source>
</reference>
<keyword evidence="4" id="KW-1185">Reference proteome</keyword>
<organism evidence="3 4">
    <name type="scientific">Cytobacillus gottheilii</name>
    <dbReference type="NCBI Taxonomy" id="859144"/>
    <lineage>
        <taxon>Bacteria</taxon>
        <taxon>Bacillati</taxon>
        <taxon>Bacillota</taxon>
        <taxon>Bacilli</taxon>
        <taxon>Bacillales</taxon>
        <taxon>Bacillaceae</taxon>
        <taxon>Cytobacillus</taxon>
    </lineage>
</organism>
<dbReference type="Proteomes" id="UP000679247">
    <property type="component" value="Chromosome"/>
</dbReference>
<evidence type="ECO:0000313" key="3">
    <source>
        <dbReference type="EMBL" id="QVY61025.1"/>
    </source>
</evidence>
<dbReference type="RefSeq" id="WP_214475915.1">
    <property type="nucleotide sequence ID" value="NZ_CP071709.1"/>
</dbReference>
<dbReference type="PANTHER" id="PTHR38431:SF1">
    <property type="entry name" value="BLL2305 PROTEIN"/>
    <property type="match status" value="1"/>
</dbReference>
<feature type="domain" description="Helix-turn-helix" evidence="2">
    <location>
        <begin position="6"/>
        <end position="50"/>
    </location>
</feature>
<dbReference type="EMBL" id="CP071709">
    <property type="protein sequence ID" value="QVY61025.1"/>
    <property type="molecule type" value="Genomic_DNA"/>
</dbReference>
<dbReference type="Pfam" id="PF12728">
    <property type="entry name" value="HTH_17"/>
    <property type="match status" value="1"/>
</dbReference>
<accession>A0ABX8F9D4</accession>
<dbReference type="Pfam" id="PF12727">
    <property type="entry name" value="PBP_like"/>
    <property type="match status" value="1"/>
</dbReference>
<dbReference type="InterPro" id="IPR010093">
    <property type="entry name" value="SinI_DNA-bd"/>
</dbReference>
<gene>
    <name evidence="3" type="ORF">J1899_18980</name>
</gene>
<dbReference type="PANTHER" id="PTHR38431">
    <property type="entry name" value="BLL2305 PROTEIN"/>
    <property type="match status" value="1"/>
</dbReference>
<dbReference type="NCBIfam" id="TIGR01764">
    <property type="entry name" value="excise"/>
    <property type="match status" value="1"/>
</dbReference>
<sequence length="299" mass="33715">MHNKIYTPDEVAALLKISKHTVYELIKRGELASFKVGKKMRIEERELNRLKTGTMSAPVKQSQSIQLRLAGSHDFLVESLVQYVSKEDLDISIQPSYIGSLEGLMELYKGRCDIAAVHLLDPVSKMYNLPFIHQLFVHEKITVMRLAAREQGLIAAAGNPQNIEGIKDLERNDLIFVNRQKGSGTRFLFDTILSEKKINPLVINGYEHEEWTHLSAASHISSGNADATFGIKTAASRLNLDFIPVAVEQFDLVFKWTQKNANALQHIMDVLELTSFREHIDALAGYDGSQFGRITYDSR</sequence>
<evidence type="ECO:0000259" key="2">
    <source>
        <dbReference type="Pfam" id="PF12728"/>
    </source>
</evidence>
<dbReference type="InterPro" id="IPR024370">
    <property type="entry name" value="PBP_domain"/>
</dbReference>
<proteinExistence type="predicted"/>
<name>A0ABX8F9D4_9BACI</name>
<evidence type="ECO:0000313" key="4">
    <source>
        <dbReference type="Proteomes" id="UP000679247"/>
    </source>
</evidence>
<evidence type="ECO:0000259" key="1">
    <source>
        <dbReference type="Pfam" id="PF12727"/>
    </source>
</evidence>
<protein>
    <submittedName>
        <fullName evidence="3">Helix-turn-helix domain-containing protein</fullName>
    </submittedName>
</protein>
<feature type="domain" description="PBP" evidence="1">
    <location>
        <begin position="86"/>
        <end position="271"/>
    </location>
</feature>
<dbReference type="InterPro" id="IPR041657">
    <property type="entry name" value="HTH_17"/>
</dbReference>
<dbReference type="SUPFAM" id="SSF53850">
    <property type="entry name" value="Periplasmic binding protein-like II"/>
    <property type="match status" value="1"/>
</dbReference>